<evidence type="ECO:0000313" key="1">
    <source>
        <dbReference type="EMBL" id="KAF9745691.1"/>
    </source>
</evidence>
<dbReference type="InterPro" id="IPR021827">
    <property type="entry name" value="Nup186/Nup192/Nup205"/>
</dbReference>
<evidence type="ECO:0000313" key="2">
    <source>
        <dbReference type="Proteomes" id="UP000616885"/>
    </source>
</evidence>
<protein>
    <submittedName>
        <fullName evidence="1">Uncharacterized protein</fullName>
    </submittedName>
</protein>
<dbReference type="AlphaFoldDB" id="A0A8H7N398"/>
<dbReference type="EMBL" id="JADCTT010000012">
    <property type="protein sequence ID" value="KAF9745691.1"/>
    <property type="molecule type" value="Genomic_DNA"/>
</dbReference>
<proteinExistence type="predicted"/>
<dbReference type="Proteomes" id="UP000616885">
    <property type="component" value="Unassembled WGS sequence"/>
</dbReference>
<gene>
    <name evidence="1" type="ORF">IM811_003992</name>
</gene>
<dbReference type="GO" id="GO:0005643">
    <property type="term" value="C:nuclear pore"/>
    <property type="evidence" value="ECO:0007669"/>
    <property type="project" value="InterPro"/>
</dbReference>
<sequence length="157" mass="17571">MSSSSKISAIWSGSSRQNHRNKAIVAMEANGEHESISRAFISELVSPLDAGREAESSSYMTKIYILNFLIECLQQSNRKPTIAHLILGFKCGVDSLSVEANSLFDTRTSLFHSLLKLLMETPSGDAQGIRRWLVALKTRAMRVLRILWAAPLVLFRY</sequence>
<comment type="caution">
    <text evidence="1">The sequence shown here is derived from an EMBL/GenBank/DDBJ whole genome shotgun (WGS) entry which is preliminary data.</text>
</comment>
<accession>A0A8H7N398</accession>
<organism evidence="1 2">
    <name type="scientific">Bionectria ochroleuca</name>
    <name type="common">Gliocladium roseum</name>
    <dbReference type="NCBI Taxonomy" id="29856"/>
    <lineage>
        <taxon>Eukaryota</taxon>
        <taxon>Fungi</taxon>
        <taxon>Dikarya</taxon>
        <taxon>Ascomycota</taxon>
        <taxon>Pezizomycotina</taxon>
        <taxon>Sordariomycetes</taxon>
        <taxon>Hypocreomycetidae</taxon>
        <taxon>Hypocreales</taxon>
        <taxon>Bionectriaceae</taxon>
        <taxon>Clonostachys</taxon>
    </lineage>
</organism>
<name>A0A8H7N398_BIOOC</name>
<reference evidence="1" key="1">
    <citation type="submission" date="2020-10" db="EMBL/GenBank/DDBJ databases">
        <title>High-Quality Genome Resource of Clonostachys rosea strain S41 by Oxford Nanopore Long-Read Sequencing.</title>
        <authorList>
            <person name="Wang H."/>
        </authorList>
    </citation>
    <scope>NUCLEOTIDE SEQUENCE</scope>
    <source>
        <strain evidence="1">S41</strain>
    </source>
</reference>
<dbReference type="Pfam" id="PF11894">
    <property type="entry name" value="Nup192"/>
    <property type="match status" value="1"/>
</dbReference>